<comment type="function">
    <text evidence="2 11">Catalyzes the production of nitric oxide.</text>
</comment>
<dbReference type="Gene3D" id="3.90.340.10">
    <property type="entry name" value="Nitric Oxide Synthase, Chain A, domain 1"/>
    <property type="match status" value="1"/>
</dbReference>
<evidence type="ECO:0000256" key="10">
    <source>
        <dbReference type="ARBA" id="ARBA00048713"/>
    </source>
</evidence>
<proteinExistence type="inferred from homology"/>
<dbReference type="Gene3D" id="3.90.1230.10">
    <property type="entry name" value="Nitric Oxide Synthase, Chain A, domain 3"/>
    <property type="match status" value="1"/>
</dbReference>
<reference evidence="14 15" key="1">
    <citation type="submission" date="2017-02" db="EMBL/GenBank/DDBJ databases">
        <title>The complete genomic sequence of a novel cold adapted crude oil-degrading bacterium Planococcus qaidamina Y42.</title>
        <authorList>
            <person name="Yang R."/>
        </authorList>
    </citation>
    <scope>NUCLEOTIDE SEQUENCE [LARGE SCALE GENOMIC DNA]</scope>
    <source>
        <strain evidence="14 15">Y42</strain>
    </source>
</reference>
<evidence type="ECO:0000256" key="8">
    <source>
        <dbReference type="ARBA" id="ARBA00023002"/>
    </source>
</evidence>
<evidence type="ECO:0000256" key="6">
    <source>
        <dbReference type="ARBA" id="ARBA00022617"/>
    </source>
</evidence>
<dbReference type="GO" id="GO:0020037">
    <property type="term" value="F:heme binding"/>
    <property type="evidence" value="ECO:0007669"/>
    <property type="project" value="InterPro"/>
</dbReference>
<dbReference type="PROSITE" id="PS60001">
    <property type="entry name" value="NOS"/>
    <property type="match status" value="1"/>
</dbReference>
<feature type="domain" description="Nitric oxide synthase (NOS)" evidence="13">
    <location>
        <begin position="64"/>
        <end position="71"/>
    </location>
</feature>
<comment type="similarity">
    <text evidence="3 11">Belongs to the NOS family. Bacterial NOS oxygenase subfamily.</text>
</comment>
<dbReference type="InterPro" id="IPR004030">
    <property type="entry name" value="NOS_N"/>
</dbReference>
<dbReference type="InterPro" id="IPR044943">
    <property type="entry name" value="NOS_dom_1"/>
</dbReference>
<dbReference type="Gene3D" id="3.90.440.10">
    <property type="entry name" value="Nitric Oxide Synthase,Heme Domain,Chain A domain 2"/>
    <property type="match status" value="1"/>
</dbReference>
<comment type="cofactor">
    <cofactor evidence="1 11 12">
        <name>heme</name>
        <dbReference type="ChEBI" id="CHEBI:30413"/>
    </cofactor>
</comment>
<sequence>MDTNLWQHAQTFIELYYHENDLPADRMTVRLDTVKEEIQRTGTYRHTAEELTYGARVAWRNSNRCIGRLFWQTLQVSDEREAQSAEDVFAALERHVVSAYNNGKIRPLITVFRPSGIRIRNHQLLRYAGYETAGDAHSKSFTAYCQRLGWKGAGTDFDLLPWVVQIGDQPPAWQEVPEHARPEVTIEHPEYAEFNDLNLKWYAVPVISDMKLEIGGIAYEAAPFNGWYMGTEIGARNLADEDRYNLLPAVAQYMGLDTRRLSSLWKDRALIELNAAVLYSFKKAGVTIVDHHTAAKQFQTFEQNEAAAHRDVTGNWVWLIPPVSPAATSIFHKRYDNAIKTPNFFHQPSSGDHREK</sequence>
<dbReference type="PIRSF" id="PIRSF037219">
    <property type="entry name" value="NOS_oxygenase"/>
    <property type="match status" value="1"/>
</dbReference>
<dbReference type="EC" id="1.14.14.47" evidence="4 11"/>
<dbReference type="InterPro" id="IPR044940">
    <property type="entry name" value="NOS_dom_2"/>
</dbReference>
<dbReference type="InterPro" id="IPR050607">
    <property type="entry name" value="NOS"/>
</dbReference>
<accession>A0A1Q2KUN8</accession>
<evidence type="ECO:0000313" key="14">
    <source>
        <dbReference type="EMBL" id="AQQ51834.1"/>
    </source>
</evidence>
<evidence type="ECO:0000256" key="3">
    <source>
        <dbReference type="ARBA" id="ARBA00005411"/>
    </source>
</evidence>
<evidence type="ECO:0000256" key="7">
    <source>
        <dbReference type="ARBA" id="ARBA00022723"/>
    </source>
</evidence>
<evidence type="ECO:0000313" key="15">
    <source>
        <dbReference type="Proteomes" id="UP000188184"/>
    </source>
</evidence>
<feature type="binding site" description="axial binding residue" evidence="12">
    <location>
        <position position="65"/>
    </location>
    <ligand>
        <name>heme</name>
        <dbReference type="ChEBI" id="CHEBI:30413"/>
    </ligand>
    <ligandPart>
        <name>Fe</name>
        <dbReference type="ChEBI" id="CHEBI:18248"/>
    </ligandPart>
</feature>
<dbReference type="OrthoDB" id="3398374at2"/>
<dbReference type="PANTHER" id="PTHR43410:SF1">
    <property type="entry name" value="NITRIC OXIDE SYNTHASE"/>
    <property type="match status" value="1"/>
</dbReference>
<comment type="subunit">
    <text evidence="11">Homodimer.</text>
</comment>
<keyword evidence="9 11" id="KW-0408">Iron</keyword>
<dbReference type="GO" id="GO:0004517">
    <property type="term" value="F:nitric-oxide synthase activity"/>
    <property type="evidence" value="ECO:0007669"/>
    <property type="project" value="InterPro"/>
</dbReference>
<dbReference type="EMBL" id="CP019640">
    <property type="protein sequence ID" value="AQQ51834.1"/>
    <property type="molecule type" value="Genomic_DNA"/>
</dbReference>
<comment type="miscellaneous">
    <text evidence="11">This protein is similar to the oxygenase domain of eukaryotic nitric oxide synthases but lacks the reductase domain which, in eukaryotes, is responsible for transfer of electrons to the ferric heme during nitric oxide synthesis.</text>
</comment>
<evidence type="ECO:0000256" key="12">
    <source>
        <dbReference type="PIRSR" id="PIRSR037219-1"/>
    </source>
</evidence>
<keyword evidence="8 11" id="KW-0560">Oxidoreductase</keyword>
<dbReference type="PANTHER" id="PTHR43410">
    <property type="entry name" value="NITRIC OXIDE SYNTHASE OXYGENASE"/>
    <property type="match status" value="1"/>
</dbReference>
<evidence type="ECO:0000259" key="13">
    <source>
        <dbReference type="PROSITE" id="PS60001"/>
    </source>
</evidence>
<evidence type="ECO:0000256" key="5">
    <source>
        <dbReference type="ARBA" id="ARBA00018859"/>
    </source>
</evidence>
<dbReference type="GO" id="GO:0046872">
    <property type="term" value="F:metal ion binding"/>
    <property type="evidence" value="ECO:0007669"/>
    <property type="project" value="UniProtKB-KW"/>
</dbReference>
<dbReference type="InterPro" id="IPR036119">
    <property type="entry name" value="NOS_N_sf"/>
</dbReference>
<dbReference type="Pfam" id="PF02898">
    <property type="entry name" value="NO_synthase"/>
    <property type="match status" value="1"/>
</dbReference>
<evidence type="ECO:0000256" key="4">
    <source>
        <dbReference type="ARBA" id="ARBA00012735"/>
    </source>
</evidence>
<dbReference type="AlphaFoldDB" id="A0A1Q2KUN8"/>
<comment type="catalytic activity">
    <reaction evidence="10">
        <text>3 reduced [flavodoxin] + 2 L-arginine + 4 O2 = 3 oxidized [flavodoxin] + 2 L-citrulline + 2 nitric oxide + 4 H2O + 5 H(+)</text>
        <dbReference type="Rhea" id="RHEA:52324"/>
        <dbReference type="Rhea" id="RHEA-COMP:10622"/>
        <dbReference type="Rhea" id="RHEA-COMP:10623"/>
        <dbReference type="ChEBI" id="CHEBI:15377"/>
        <dbReference type="ChEBI" id="CHEBI:15378"/>
        <dbReference type="ChEBI" id="CHEBI:15379"/>
        <dbReference type="ChEBI" id="CHEBI:16480"/>
        <dbReference type="ChEBI" id="CHEBI:32682"/>
        <dbReference type="ChEBI" id="CHEBI:57618"/>
        <dbReference type="ChEBI" id="CHEBI:57743"/>
        <dbReference type="ChEBI" id="CHEBI:58210"/>
        <dbReference type="EC" id="1.14.14.47"/>
    </reaction>
</comment>
<dbReference type="Proteomes" id="UP000188184">
    <property type="component" value="Chromosome"/>
</dbReference>
<dbReference type="InterPro" id="IPR017142">
    <property type="entry name" value="Nitric_oxide_synthase_Oase-su"/>
</dbReference>
<keyword evidence="7 11" id="KW-0479">Metal-binding</keyword>
<dbReference type="RefSeq" id="WP_077587705.1">
    <property type="nucleotide sequence ID" value="NZ_CP019640.1"/>
</dbReference>
<organism evidence="14 15">
    <name type="scientific">Planococcus lenghuensis</name>
    <dbReference type="NCBI Taxonomy" id="2213202"/>
    <lineage>
        <taxon>Bacteria</taxon>
        <taxon>Bacillati</taxon>
        <taxon>Bacillota</taxon>
        <taxon>Bacilli</taxon>
        <taxon>Bacillales</taxon>
        <taxon>Caryophanaceae</taxon>
        <taxon>Planococcus</taxon>
    </lineage>
</organism>
<keyword evidence="15" id="KW-1185">Reference proteome</keyword>
<protein>
    <recommendedName>
        <fullName evidence="5 11">Nitric oxide synthase oxygenase</fullName>
        <ecNumber evidence="4 11">1.14.14.47</ecNumber>
    </recommendedName>
</protein>
<evidence type="ECO:0000256" key="9">
    <source>
        <dbReference type="ARBA" id="ARBA00023004"/>
    </source>
</evidence>
<evidence type="ECO:0000256" key="11">
    <source>
        <dbReference type="PIRNR" id="PIRNR037219"/>
    </source>
</evidence>
<evidence type="ECO:0000256" key="2">
    <source>
        <dbReference type="ARBA" id="ARBA00002642"/>
    </source>
</evidence>
<dbReference type="KEGG" id="pmar:B0X71_01000"/>
<evidence type="ECO:0000256" key="1">
    <source>
        <dbReference type="ARBA" id="ARBA00001971"/>
    </source>
</evidence>
<dbReference type="InterPro" id="IPR044944">
    <property type="entry name" value="NOS_dom_3"/>
</dbReference>
<name>A0A1Q2KUN8_9BACL</name>
<keyword evidence="6 11" id="KW-0349">Heme</keyword>
<dbReference type="GO" id="GO:0006809">
    <property type="term" value="P:nitric oxide biosynthetic process"/>
    <property type="evidence" value="ECO:0007669"/>
    <property type="project" value="InterPro"/>
</dbReference>
<dbReference type="SUPFAM" id="SSF56512">
    <property type="entry name" value="Nitric oxide (NO) synthase oxygenase domain"/>
    <property type="match status" value="1"/>
</dbReference>
<gene>
    <name evidence="14" type="ORF">B0X71_01000</name>
</gene>